<protein>
    <submittedName>
        <fullName evidence="1">Glycosyltransferase</fullName>
        <ecNumber evidence="1">2.4.-.-</ecNumber>
    </submittedName>
</protein>
<dbReference type="EMBL" id="JAUJEA010000001">
    <property type="protein sequence ID" value="MDN5200190.1"/>
    <property type="molecule type" value="Genomic_DNA"/>
</dbReference>
<accession>A0ABT8KKT0</accession>
<sequence>MEGKKIIVVGQQPWDIDIGSNAKNIALEFAKHNQVLYVNAPLDRFTRFRRPRDPKVHKRILINKGKSPDLIKVEENLWNLYPRMMAESVNWIRSHGLFKLFNKVNNRRFAKCISDAAERLGFDDFLLFNDSLMFKAFHLKELLKPSKYVYYTRDYLIVQPYFKRHGERLEGELMHKADLVVANSTYLKEYGEQFNKNSYYIGQGCELEIFKESEQKHAPEDLQNIKGPIIGYVGFLTSMRLDIDLLVHFAKNRLDLNLVLVGPEDENFQESELHNLTNVYFLGAKKPNELPGYINSFDVCVNPQIVNPLTIGNYPRKIDEYLAMGKPVVATKTKAMEVFDGYTYLSTSKEDFVSSIDQALRENNAEKAKMRKEFAASHTWENSVKEIYKAVKLAG</sequence>
<dbReference type="RefSeq" id="WP_346750216.1">
    <property type="nucleotide sequence ID" value="NZ_JAUJEA010000001.1"/>
</dbReference>
<dbReference type="GO" id="GO:0016757">
    <property type="term" value="F:glycosyltransferase activity"/>
    <property type="evidence" value="ECO:0007669"/>
    <property type="project" value="UniProtKB-KW"/>
</dbReference>
<dbReference type="InterPro" id="IPR050194">
    <property type="entry name" value="Glycosyltransferase_grp1"/>
</dbReference>
<reference evidence="1" key="1">
    <citation type="submission" date="2023-06" db="EMBL/GenBank/DDBJ databases">
        <title>Genomic of Parafulvivirga corallium.</title>
        <authorList>
            <person name="Wang G."/>
        </authorList>
    </citation>
    <scope>NUCLEOTIDE SEQUENCE</scope>
    <source>
        <strain evidence="1">BMA10</strain>
    </source>
</reference>
<keyword evidence="2" id="KW-1185">Reference proteome</keyword>
<dbReference type="EC" id="2.4.-.-" evidence="1"/>
<organism evidence="1 2">
    <name type="scientific">Splendidivirga corallicola</name>
    <dbReference type="NCBI Taxonomy" id="3051826"/>
    <lineage>
        <taxon>Bacteria</taxon>
        <taxon>Pseudomonadati</taxon>
        <taxon>Bacteroidota</taxon>
        <taxon>Cytophagia</taxon>
        <taxon>Cytophagales</taxon>
        <taxon>Splendidivirgaceae</taxon>
        <taxon>Splendidivirga</taxon>
    </lineage>
</organism>
<dbReference type="Pfam" id="PF13692">
    <property type="entry name" value="Glyco_trans_1_4"/>
    <property type="match status" value="1"/>
</dbReference>
<dbReference type="PANTHER" id="PTHR45947:SF3">
    <property type="entry name" value="SULFOQUINOVOSYL TRANSFERASE SQD2"/>
    <property type="match status" value="1"/>
</dbReference>
<name>A0ABT8KKT0_9BACT</name>
<keyword evidence="1" id="KW-0328">Glycosyltransferase</keyword>
<dbReference type="Proteomes" id="UP001172082">
    <property type="component" value="Unassembled WGS sequence"/>
</dbReference>
<dbReference type="PANTHER" id="PTHR45947">
    <property type="entry name" value="SULFOQUINOVOSYL TRANSFERASE SQD2"/>
    <property type="match status" value="1"/>
</dbReference>
<dbReference type="SUPFAM" id="SSF53756">
    <property type="entry name" value="UDP-Glycosyltransferase/glycogen phosphorylase"/>
    <property type="match status" value="1"/>
</dbReference>
<comment type="caution">
    <text evidence="1">The sequence shown here is derived from an EMBL/GenBank/DDBJ whole genome shotgun (WGS) entry which is preliminary data.</text>
</comment>
<dbReference type="Gene3D" id="3.40.50.11010">
    <property type="match status" value="1"/>
</dbReference>
<keyword evidence="1" id="KW-0808">Transferase</keyword>
<evidence type="ECO:0000313" key="2">
    <source>
        <dbReference type="Proteomes" id="UP001172082"/>
    </source>
</evidence>
<gene>
    <name evidence="1" type="ORF">QQ008_02430</name>
</gene>
<dbReference type="Gene3D" id="3.40.50.2000">
    <property type="entry name" value="Glycogen Phosphorylase B"/>
    <property type="match status" value="1"/>
</dbReference>
<evidence type="ECO:0000313" key="1">
    <source>
        <dbReference type="EMBL" id="MDN5200190.1"/>
    </source>
</evidence>
<proteinExistence type="predicted"/>